<dbReference type="Proteomes" id="UP000603940">
    <property type="component" value="Unassembled WGS sequence"/>
</dbReference>
<evidence type="ECO:0000313" key="8">
    <source>
        <dbReference type="Proteomes" id="UP000603940"/>
    </source>
</evidence>
<evidence type="ECO:0000256" key="4">
    <source>
        <dbReference type="ARBA" id="ARBA00022729"/>
    </source>
</evidence>
<dbReference type="PANTHER" id="PTHR30290">
    <property type="entry name" value="PERIPLASMIC BINDING COMPONENT OF ABC TRANSPORTER"/>
    <property type="match status" value="1"/>
</dbReference>
<comment type="similarity">
    <text evidence="2">Belongs to the bacterial solute-binding protein 5 family.</text>
</comment>
<dbReference type="PROSITE" id="PS51318">
    <property type="entry name" value="TAT"/>
    <property type="match status" value="1"/>
</dbReference>
<dbReference type="PIRSF" id="PIRSF002741">
    <property type="entry name" value="MppA"/>
    <property type="match status" value="1"/>
</dbReference>
<feature type="chain" id="PRO_5045479025" evidence="5">
    <location>
        <begin position="33"/>
        <end position="533"/>
    </location>
</feature>
<evidence type="ECO:0000313" key="7">
    <source>
        <dbReference type="EMBL" id="MBC9179928.1"/>
    </source>
</evidence>
<protein>
    <submittedName>
        <fullName evidence="7">ABC transporter substrate-binding protein</fullName>
    </submittedName>
</protein>
<evidence type="ECO:0000256" key="5">
    <source>
        <dbReference type="SAM" id="SignalP"/>
    </source>
</evidence>
<dbReference type="Gene3D" id="3.10.105.10">
    <property type="entry name" value="Dipeptide-binding Protein, Domain 3"/>
    <property type="match status" value="1"/>
</dbReference>
<evidence type="ECO:0000259" key="6">
    <source>
        <dbReference type="Pfam" id="PF00496"/>
    </source>
</evidence>
<comment type="caution">
    <text evidence="7">The sequence shown here is derived from an EMBL/GenBank/DDBJ whole genome shotgun (WGS) entry which is preliminary data.</text>
</comment>
<dbReference type="SUPFAM" id="SSF53850">
    <property type="entry name" value="Periplasmic binding protein-like II"/>
    <property type="match status" value="1"/>
</dbReference>
<dbReference type="InterPro" id="IPR006311">
    <property type="entry name" value="TAT_signal"/>
</dbReference>
<name>A0ABR7RE51_9PROT</name>
<evidence type="ECO:0000256" key="1">
    <source>
        <dbReference type="ARBA" id="ARBA00004418"/>
    </source>
</evidence>
<evidence type="ECO:0000256" key="2">
    <source>
        <dbReference type="ARBA" id="ARBA00005695"/>
    </source>
</evidence>
<reference evidence="7 8" key="1">
    <citation type="journal article" date="2009" name="Int. J. Syst. Evol. Microbiol.">
        <title>Transfer of Teichococcus ludipueritiae and Muricoccus roseus to the genus Roseomonas, as Roseomonas ludipueritiae comb. nov. and Roseomonas rosea comb. nov., respectively, and emended description of the genus Roseomonas.</title>
        <authorList>
            <person name="Sanchez-Porro C."/>
            <person name="Gallego V."/>
            <person name="Busse H.J."/>
            <person name="Kampfer P."/>
            <person name="Ventosa A."/>
        </authorList>
    </citation>
    <scope>NUCLEOTIDE SEQUENCE [LARGE SCALE GENOMIC DNA]</scope>
    <source>
        <strain evidence="7 8">DSM 14915</strain>
    </source>
</reference>
<dbReference type="RefSeq" id="WP_187780920.1">
    <property type="nucleotide sequence ID" value="NZ_JACTUZ010000202.1"/>
</dbReference>
<feature type="signal peptide" evidence="5">
    <location>
        <begin position="1"/>
        <end position="32"/>
    </location>
</feature>
<dbReference type="Gene3D" id="3.40.190.10">
    <property type="entry name" value="Periplasmic binding protein-like II"/>
    <property type="match status" value="1"/>
</dbReference>
<gene>
    <name evidence="7" type="ORF">IBL25_23575</name>
</gene>
<dbReference type="PANTHER" id="PTHR30290:SF9">
    <property type="entry name" value="OLIGOPEPTIDE-BINDING PROTEIN APPA"/>
    <property type="match status" value="1"/>
</dbReference>
<comment type="subcellular location">
    <subcellularLocation>
        <location evidence="1">Periplasm</location>
    </subcellularLocation>
</comment>
<organism evidence="7 8">
    <name type="scientific">Pseudoroseomonas ludipueritiae</name>
    <dbReference type="NCBI Taxonomy" id="198093"/>
    <lineage>
        <taxon>Bacteria</taxon>
        <taxon>Pseudomonadati</taxon>
        <taxon>Pseudomonadota</taxon>
        <taxon>Alphaproteobacteria</taxon>
        <taxon>Acetobacterales</taxon>
        <taxon>Acetobacteraceae</taxon>
        <taxon>Pseudoroseomonas</taxon>
    </lineage>
</organism>
<accession>A0ABR7RE51</accession>
<keyword evidence="8" id="KW-1185">Reference proteome</keyword>
<sequence>MQKKLRRALCAGTAALALLALAPLNLTSLAQAQELKVAIGSQVTSIDPHYHNLTPNSTVAGMLFNSLVGTDARVRLRPNLAESWRPVDETTWEFKLRPGVKFHNGQDFTAEDVAFTLERVPNVPNSPSSYAQFVRAIKSVEIVDPLTIRFRTEGPYPQLPNDLTGVMMLDKQTHEGVSTEDFNTGRAAVGTGPFRFVSYRNGESVVLERNDNYWGDKPHWQKVSYRIITGDAGRTSALLAGDVDVIDQVPTSDLARLRKDNRVRVDETVGLRLIYLALDQAREDGSPLVTGPNGEKLDRNPLRDPRVRRALSLAVDRAAISARVMEEATVPTGQIMAEGIFGFAPDIAAPKADPNAAKKLLAEAGYPNGFRITLHGPNDRYMNDARIIQAVGQMWTRIGVQTAVEAQPFTTFIARAGRGETSAHLMGLAATTGEAATMLRSLVATQNREAGMGASNRGRYSNPALDAKLAEAMRTLDDGKREALLQEATRLMVADQGLIPVHIQKNAWALRRNLTIDARADEYTRAQDIRPAE</sequence>
<dbReference type="Gene3D" id="3.90.76.10">
    <property type="entry name" value="Dipeptide-binding Protein, Domain 1"/>
    <property type="match status" value="1"/>
</dbReference>
<dbReference type="Pfam" id="PF00496">
    <property type="entry name" value="SBP_bac_5"/>
    <property type="match status" value="1"/>
</dbReference>
<dbReference type="InterPro" id="IPR039424">
    <property type="entry name" value="SBP_5"/>
</dbReference>
<dbReference type="CDD" id="cd08498">
    <property type="entry name" value="PBP2_NikA_DppA_OppA_like_2"/>
    <property type="match status" value="1"/>
</dbReference>
<keyword evidence="4 5" id="KW-0732">Signal</keyword>
<feature type="domain" description="Solute-binding protein family 5" evidence="6">
    <location>
        <begin position="76"/>
        <end position="447"/>
    </location>
</feature>
<dbReference type="InterPro" id="IPR030678">
    <property type="entry name" value="Peptide/Ni-bd"/>
</dbReference>
<keyword evidence="3" id="KW-0813">Transport</keyword>
<proteinExistence type="inferred from homology"/>
<dbReference type="EMBL" id="JACTUZ010000202">
    <property type="protein sequence ID" value="MBC9179928.1"/>
    <property type="molecule type" value="Genomic_DNA"/>
</dbReference>
<dbReference type="InterPro" id="IPR000914">
    <property type="entry name" value="SBP_5_dom"/>
</dbReference>
<evidence type="ECO:0000256" key="3">
    <source>
        <dbReference type="ARBA" id="ARBA00022448"/>
    </source>
</evidence>